<name>A0A0C9V0Q2_SPHS4</name>
<evidence type="ECO:0000313" key="2">
    <source>
        <dbReference type="EMBL" id="KIJ40669.1"/>
    </source>
</evidence>
<evidence type="ECO:0000313" key="3">
    <source>
        <dbReference type="Proteomes" id="UP000054279"/>
    </source>
</evidence>
<reference evidence="2 3" key="1">
    <citation type="submission" date="2014-06" db="EMBL/GenBank/DDBJ databases">
        <title>Evolutionary Origins and Diversification of the Mycorrhizal Mutualists.</title>
        <authorList>
            <consortium name="DOE Joint Genome Institute"/>
            <consortium name="Mycorrhizal Genomics Consortium"/>
            <person name="Kohler A."/>
            <person name="Kuo A."/>
            <person name="Nagy L.G."/>
            <person name="Floudas D."/>
            <person name="Copeland A."/>
            <person name="Barry K.W."/>
            <person name="Cichocki N."/>
            <person name="Veneault-Fourrey C."/>
            <person name="LaButti K."/>
            <person name="Lindquist E.A."/>
            <person name="Lipzen A."/>
            <person name="Lundell T."/>
            <person name="Morin E."/>
            <person name="Murat C."/>
            <person name="Riley R."/>
            <person name="Ohm R."/>
            <person name="Sun H."/>
            <person name="Tunlid A."/>
            <person name="Henrissat B."/>
            <person name="Grigoriev I.V."/>
            <person name="Hibbett D.S."/>
            <person name="Martin F."/>
        </authorList>
    </citation>
    <scope>NUCLEOTIDE SEQUENCE [LARGE SCALE GENOMIC DNA]</scope>
    <source>
        <strain evidence="2 3">SS14</strain>
    </source>
</reference>
<dbReference type="Proteomes" id="UP000054279">
    <property type="component" value="Unassembled WGS sequence"/>
</dbReference>
<dbReference type="InterPro" id="IPR024752">
    <property type="entry name" value="Myb/SANT-like_dom"/>
</dbReference>
<organism evidence="2 3">
    <name type="scientific">Sphaerobolus stellatus (strain SS14)</name>
    <dbReference type="NCBI Taxonomy" id="990650"/>
    <lineage>
        <taxon>Eukaryota</taxon>
        <taxon>Fungi</taxon>
        <taxon>Dikarya</taxon>
        <taxon>Basidiomycota</taxon>
        <taxon>Agaricomycotina</taxon>
        <taxon>Agaricomycetes</taxon>
        <taxon>Phallomycetidae</taxon>
        <taxon>Geastrales</taxon>
        <taxon>Sphaerobolaceae</taxon>
        <taxon>Sphaerobolus</taxon>
    </lineage>
</organism>
<sequence>MKPKTTKQVTTRFGNLKGNYAMVKKLRGLSGFGWDDVKMVAMASPEVWHKFLEANKKHTKRWNKSFPLYDTMAGLVDKVLATGSQVFQTQSIQCSSDRPDEVMTLKELDSEVEEIKEIKKGRESLKRSNSVELPPIPINKRRRTTTAGPDAINALAGLVASLAEAIVDSDKALAHAEDEEGLSDTDLVDAVENFEDTKVVDTYLAFKKKLSEHIG</sequence>
<feature type="domain" description="Myb/SANT-like" evidence="1">
    <location>
        <begin position="4"/>
        <end position="50"/>
    </location>
</feature>
<evidence type="ECO:0000259" key="1">
    <source>
        <dbReference type="Pfam" id="PF12776"/>
    </source>
</evidence>
<dbReference type="PANTHER" id="PTHR46929">
    <property type="entry name" value="EXPRESSED PROTEIN"/>
    <property type="match status" value="1"/>
</dbReference>
<keyword evidence="3" id="KW-1185">Reference proteome</keyword>
<dbReference type="HOGENOM" id="CLU_063793_1_0_1"/>
<protein>
    <recommendedName>
        <fullName evidence="1">Myb/SANT-like domain-containing protein</fullName>
    </recommendedName>
</protein>
<dbReference type="EMBL" id="KN837142">
    <property type="protein sequence ID" value="KIJ40669.1"/>
    <property type="molecule type" value="Genomic_DNA"/>
</dbReference>
<dbReference type="PANTHER" id="PTHR46929:SF3">
    <property type="entry name" value="MYB_SANT-LIKE DOMAIN-CONTAINING PROTEIN"/>
    <property type="match status" value="1"/>
</dbReference>
<gene>
    <name evidence="2" type="ORF">M422DRAFT_256359</name>
</gene>
<proteinExistence type="predicted"/>
<accession>A0A0C9V0Q2</accession>
<dbReference type="AlphaFoldDB" id="A0A0C9V0Q2"/>
<dbReference type="Pfam" id="PF12776">
    <property type="entry name" value="Myb_DNA-bind_3"/>
    <property type="match status" value="1"/>
</dbReference>
<dbReference type="OrthoDB" id="3255758at2759"/>